<dbReference type="InterPro" id="IPR016024">
    <property type="entry name" value="ARM-type_fold"/>
</dbReference>
<evidence type="ECO:0000256" key="1">
    <source>
        <dbReference type="ARBA" id="ARBA00004123"/>
    </source>
</evidence>
<keyword evidence="3" id="KW-0963">Cytoplasm</keyword>
<proteinExistence type="predicted"/>
<dbReference type="PROSITE" id="PS50176">
    <property type="entry name" value="ARM_REPEAT"/>
    <property type="match status" value="1"/>
</dbReference>
<evidence type="ECO:0000256" key="6">
    <source>
        <dbReference type="PROSITE-ProRule" id="PRU00259"/>
    </source>
</evidence>
<keyword evidence="4" id="KW-0677">Repeat</keyword>
<dbReference type="PANTHER" id="PTHR15651">
    <property type="entry name" value="ARMADILLO REPEAT-CONTAINING PROTEIN 8"/>
    <property type="match status" value="1"/>
</dbReference>
<dbReference type="GO" id="GO:0005737">
    <property type="term" value="C:cytoplasm"/>
    <property type="evidence" value="ECO:0007669"/>
    <property type="project" value="UniProtKB-SubCell"/>
</dbReference>
<dbReference type="GO" id="GO:0005634">
    <property type="term" value="C:nucleus"/>
    <property type="evidence" value="ECO:0007669"/>
    <property type="project" value="UniProtKB-SubCell"/>
</dbReference>
<dbReference type="OrthoDB" id="5559898at2759"/>
<dbReference type="GO" id="GO:0043161">
    <property type="term" value="P:proteasome-mediated ubiquitin-dependent protein catabolic process"/>
    <property type="evidence" value="ECO:0007669"/>
    <property type="project" value="TreeGrafter"/>
</dbReference>
<feature type="region of interest" description="Disordered" evidence="7">
    <location>
        <begin position="74"/>
        <end position="108"/>
    </location>
</feature>
<comment type="caution">
    <text evidence="8">The sequence shown here is derived from an EMBL/GenBank/DDBJ whole genome shotgun (WGS) entry which is preliminary data.</text>
</comment>
<reference evidence="8" key="1">
    <citation type="submission" date="2020-07" db="EMBL/GenBank/DDBJ databases">
        <title>Ethylene signaling mediates host invasion by parasitic plants.</title>
        <authorList>
            <person name="Yoshida S."/>
        </authorList>
    </citation>
    <scope>NUCLEOTIDE SEQUENCE</scope>
    <source>
        <strain evidence="8">Okayama</strain>
    </source>
</reference>
<evidence type="ECO:0000256" key="4">
    <source>
        <dbReference type="ARBA" id="ARBA00022737"/>
    </source>
</evidence>
<dbReference type="InterPro" id="IPR000225">
    <property type="entry name" value="Armadillo"/>
</dbReference>
<evidence type="ECO:0000313" key="8">
    <source>
        <dbReference type="EMBL" id="GFP87022.1"/>
    </source>
</evidence>
<comment type="subcellular location">
    <subcellularLocation>
        <location evidence="2">Cytoplasm</location>
    </subcellularLocation>
    <subcellularLocation>
        <location evidence="1">Nucleus</location>
    </subcellularLocation>
</comment>
<dbReference type="AlphaFoldDB" id="A0A830BLF7"/>
<dbReference type="Gene3D" id="1.25.10.10">
    <property type="entry name" value="Leucine-rich Repeat Variant"/>
    <property type="match status" value="2"/>
</dbReference>
<dbReference type="PANTHER" id="PTHR15651:SF7">
    <property type="entry name" value="ARMADILLO REPEAT-CONTAINING PROTEIN 8"/>
    <property type="match status" value="1"/>
</dbReference>
<evidence type="ECO:0000256" key="5">
    <source>
        <dbReference type="ARBA" id="ARBA00023242"/>
    </source>
</evidence>
<gene>
    <name evidence="8" type="ORF">PHJA_000846000</name>
</gene>
<dbReference type="Pfam" id="PF00514">
    <property type="entry name" value="Arm"/>
    <property type="match status" value="1"/>
</dbReference>
<organism evidence="8 9">
    <name type="scientific">Phtheirospermum japonicum</name>
    <dbReference type="NCBI Taxonomy" id="374723"/>
    <lineage>
        <taxon>Eukaryota</taxon>
        <taxon>Viridiplantae</taxon>
        <taxon>Streptophyta</taxon>
        <taxon>Embryophyta</taxon>
        <taxon>Tracheophyta</taxon>
        <taxon>Spermatophyta</taxon>
        <taxon>Magnoliopsida</taxon>
        <taxon>eudicotyledons</taxon>
        <taxon>Gunneridae</taxon>
        <taxon>Pentapetalae</taxon>
        <taxon>asterids</taxon>
        <taxon>lamiids</taxon>
        <taxon>Lamiales</taxon>
        <taxon>Orobanchaceae</taxon>
        <taxon>Orobanchaceae incertae sedis</taxon>
        <taxon>Phtheirospermum</taxon>
    </lineage>
</organism>
<evidence type="ECO:0000256" key="3">
    <source>
        <dbReference type="ARBA" id="ARBA00022490"/>
    </source>
</evidence>
<keyword evidence="5" id="KW-0539">Nucleus</keyword>
<keyword evidence="9" id="KW-1185">Reference proteome</keyword>
<dbReference type="Proteomes" id="UP000653305">
    <property type="component" value="Unassembled WGS sequence"/>
</dbReference>
<accession>A0A830BLF7</accession>
<dbReference type="SMART" id="SM00185">
    <property type="entry name" value="ARM"/>
    <property type="match status" value="7"/>
</dbReference>
<name>A0A830BLF7_9LAMI</name>
<feature type="repeat" description="ARM" evidence="6">
    <location>
        <begin position="546"/>
        <end position="574"/>
    </location>
</feature>
<dbReference type="GO" id="GO:0034657">
    <property type="term" value="C:GID complex"/>
    <property type="evidence" value="ECO:0007669"/>
    <property type="project" value="TreeGrafter"/>
</dbReference>
<evidence type="ECO:0000256" key="7">
    <source>
        <dbReference type="SAM" id="MobiDB-lite"/>
    </source>
</evidence>
<protein>
    <submittedName>
        <fullName evidence="8">Armadillo repeat-containing protein 8</fullName>
    </submittedName>
</protein>
<dbReference type="EMBL" id="BMAC01000136">
    <property type="protein sequence ID" value="GFP87022.1"/>
    <property type="molecule type" value="Genomic_DNA"/>
</dbReference>
<dbReference type="SUPFAM" id="SSF48371">
    <property type="entry name" value="ARM repeat"/>
    <property type="match status" value="3"/>
</dbReference>
<dbReference type="InterPro" id="IPR038739">
    <property type="entry name" value="ARMC8/Vid28"/>
</dbReference>
<evidence type="ECO:0000313" key="9">
    <source>
        <dbReference type="Proteomes" id="UP000653305"/>
    </source>
</evidence>
<evidence type="ECO:0000256" key="2">
    <source>
        <dbReference type="ARBA" id="ARBA00004496"/>
    </source>
</evidence>
<dbReference type="InterPro" id="IPR011989">
    <property type="entry name" value="ARM-like"/>
</dbReference>
<sequence length="765" mass="83711">MMRRCGERQENDGLRSINGRFVPTVHQFPTTEDVGSVEIKMVVARYVRGTVEFQIPTQLLKRTNKHKTRTSIIFQGHHPPSTSAEAAHLPTPTTMPTSAPPNNPGRPEDLIGRLNSAHTPHESKLKVLRDLKNQIIGNRTKKQVFLKLGAVPSVVSILSSAAAAAAEGGGGDDREFHESVLIQCAATIGSFACGLDAGVKAVLNAGAFPVLLSLISHFNEKVVDASARSLKIIYQSKMAPNYDFLQEKNMEFLLSLLNSQNENVTGLGASIITYSCQTAAEQQALSQAGVIERLVSLLGGSINQKDASLESLSAMVKENPEVALKFMSSENGRALGVVIELMKDKYPRTRLLACMCLISIRNSSTSYLQDLGIKKTLVLILLELLNDPGHVGDEAPFVLSKLMAEKEDMQKIAFDANAIEKLCVHLHAVSFQTKRLQGIFLALGDLCSKMERCRDKVIDFQVLNISREALAHDSSEVRAAACIFLKNVSRSTKNLSAAQFMDDATAVTLVQLLCDSNMSVQIAALAAISNLVVDFVSRKSEFMQCGGLKHLVQLTKSMESAIRINAVWALKNLAFHVSNICKEEILSELTIITLESLVSDPEALVQEQALALIRNLLDGTLNSIDYVLGEDCMLLSAIGRQSRSTSIVEIQIEGMYVFTNVASGNELHKEAVMNQLLQQAGSDSDMLLLFKFLESTDSRLRIATLWALINLTFPGCPNTRRRVNELWNAGIVSQLKTMVNDPCLDVKLRARTAVGQLMMYGDALT</sequence>